<dbReference type="AlphaFoldDB" id="A0A1M7MHZ8"/>
<evidence type="ECO:0000256" key="4">
    <source>
        <dbReference type="ARBA" id="ARBA00022777"/>
    </source>
</evidence>
<dbReference type="Pfam" id="PF07005">
    <property type="entry name" value="SBD_N"/>
    <property type="match status" value="1"/>
</dbReference>
<dbReference type="InterPro" id="IPR031475">
    <property type="entry name" value="NBD_C"/>
</dbReference>
<evidence type="ECO:0000259" key="7">
    <source>
        <dbReference type="Pfam" id="PF07005"/>
    </source>
</evidence>
<name>A0A1M7MHZ8_9FIRM</name>
<dbReference type="Proteomes" id="UP000184375">
    <property type="component" value="Unassembled WGS sequence"/>
</dbReference>
<dbReference type="Gene3D" id="3.40.980.20">
    <property type="entry name" value="Four-carbon acid sugar kinase, nucleotide binding domain"/>
    <property type="match status" value="1"/>
</dbReference>
<feature type="domain" description="Four-carbon acid sugar kinase N-terminal" evidence="7">
    <location>
        <begin position="5"/>
        <end position="225"/>
    </location>
</feature>
<dbReference type="InterPro" id="IPR042213">
    <property type="entry name" value="NBD_C_sf"/>
</dbReference>
<gene>
    <name evidence="9" type="ORF">SAMN05660826_02304</name>
</gene>
<evidence type="ECO:0000256" key="6">
    <source>
        <dbReference type="ARBA" id="ARBA00023277"/>
    </source>
</evidence>
<evidence type="ECO:0000313" key="9">
    <source>
        <dbReference type="EMBL" id="SHM90487.1"/>
    </source>
</evidence>
<dbReference type="Gene3D" id="3.40.50.10840">
    <property type="entry name" value="Putative sugar-binding, N-terminal domain"/>
    <property type="match status" value="1"/>
</dbReference>
<dbReference type="STRING" id="447595.SAMN05660826_02304"/>
<keyword evidence="2" id="KW-0808">Transferase</keyword>
<dbReference type="SUPFAM" id="SSF142764">
    <property type="entry name" value="YgbK-like"/>
    <property type="match status" value="1"/>
</dbReference>
<dbReference type="InterPro" id="IPR010737">
    <property type="entry name" value="4-carb_acid_sugar_kinase_N"/>
</dbReference>
<comment type="similarity">
    <text evidence="1">Belongs to the four-carbon acid sugar kinase family.</text>
</comment>
<keyword evidence="4" id="KW-0418">Kinase</keyword>
<protein>
    <submittedName>
        <fullName evidence="9">Uncharacterized conserved protein YgbK, DUF1537 family</fullName>
    </submittedName>
</protein>
<dbReference type="GO" id="GO:0016301">
    <property type="term" value="F:kinase activity"/>
    <property type="evidence" value="ECO:0007669"/>
    <property type="project" value="UniProtKB-KW"/>
</dbReference>
<evidence type="ECO:0000256" key="3">
    <source>
        <dbReference type="ARBA" id="ARBA00022741"/>
    </source>
</evidence>
<keyword evidence="3" id="KW-0547">Nucleotide-binding</keyword>
<evidence type="ECO:0000256" key="1">
    <source>
        <dbReference type="ARBA" id="ARBA00005715"/>
    </source>
</evidence>
<evidence type="ECO:0000256" key="5">
    <source>
        <dbReference type="ARBA" id="ARBA00022840"/>
    </source>
</evidence>
<reference evidence="10" key="1">
    <citation type="submission" date="2016-11" db="EMBL/GenBank/DDBJ databases">
        <authorList>
            <person name="Varghese N."/>
            <person name="Submissions S."/>
        </authorList>
    </citation>
    <scope>NUCLEOTIDE SEQUENCE [LARGE SCALE GENOMIC DNA]</scope>
    <source>
        <strain evidence="10">DSM 18802</strain>
    </source>
</reference>
<sequence length="419" mass="45463">MFKVIIVADDFTGSNDTGVQLAKYGYLSVTLTEISGIEKYEDIVDALVIDTETRSLPSLKAYETLKEVSSLIARYKDAVLYKKIDSTLRGNIGAEIKALRESLKPEIIVFAPAFPKNGRTTRNGIHYLNGVPVDKTELAKDPRNPVTTSDVKKLLEESLDIPVRLKKLEEINENLAESILQDLEKYDVFAFDAATEEDLVKIAEAVLSLKKKALWIGSAGLAEALMVCLEKRKNEDGILVVAGSVSQVTRRQISRAAEESQIALAKVDVKKALINPYDEIKRVSAQVLDFMDKANDVIIASALEEKDVTDAIAVGKSLGLSSAETSEAIARFMGEVAYEVVKARKPSGMVLTGGDTAVHVVKKLSATGCRINSELEPGIPELTLIGGIADGIRVVTKAGAFGNDESIVKAVRFLKGHDE</sequence>
<evidence type="ECO:0000256" key="2">
    <source>
        <dbReference type="ARBA" id="ARBA00022679"/>
    </source>
</evidence>
<evidence type="ECO:0000259" key="8">
    <source>
        <dbReference type="Pfam" id="PF17042"/>
    </source>
</evidence>
<feature type="domain" description="Four-carbon acid sugar kinase nucleotide binding" evidence="8">
    <location>
        <begin position="239"/>
        <end position="406"/>
    </location>
</feature>
<evidence type="ECO:0000313" key="10">
    <source>
        <dbReference type="Proteomes" id="UP000184375"/>
    </source>
</evidence>
<dbReference type="OrthoDB" id="9778478at2"/>
<dbReference type="InterPro" id="IPR037051">
    <property type="entry name" value="4-carb_acid_sugar_kinase_N_sf"/>
</dbReference>
<keyword evidence="6" id="KW-0119">Carbohydrate metabolism</keyword>
<keyword evidence="10" id="KW-1185">Reference proteome</keyword>
<accession>A0A1M7MHZ8</accession>
<dbReference type="RefSeq" id="WP_073258590.1">
    <property type="nucleotide sequence ID" value="NZ_FRCR01000022.1"/>
</dbReference>
<dbReference type="EMBL" id="FRCR01000022">
    <property type="protein sequence ID" value="SHM90487.1"/>
    <property type="molecule type" value="Genomic_DNA"/>
</dbReference>
<organism evidence="9 10">
    <name type="scientific">Caldanaerovirga acetigignens</name>
    <dbReference type="NCBI Taxonomy" id="447595"/>
    <lineage>
        <taxon>Bacteria</taxon>
        <taxon>Bacillati</taxon>
        <taxon>Bacillota</taxon>
        <taxon>Clostridia</taxon>
        <taxon>Thermosediminibacterales</taxon>
        <taxon>Thermosediminibacteraceae</taxon>
        <taxon>Caldanaerovirga</taxon>
    </lineage>
</organism>
<dbReference type="Pfam" id="PF17042">
    <property type="entry name" value="NBD_C"/>
    <property type="match status" value="1"/>
</dbReference>
<proteinExistence type="inferred from homology"/>
<keyword evidence="5" id="KW-0067">ATP-binding</keyword>
<dbReference type="GO" id="GO:0005524">
    <property type="term" value="F:ATP binding"/>
    <property type="evidence" value="ECO:0007669"/>
    <property type="project" value="UniProtKB-KW"/>
</dbReference>